<keyword evidence="1" id="KW-0812">Transmembrane</keyword>
<keyword evidence="3" id="KW-1185">Reference proteome</keyword>
<reference evidence="2 3" key="1">
    <citation type="journal article" date="2019" name="Plant Biotechnol. J.">
        <title>The red bayberry genome and genetic basis of sex determination.</title>
        <authorList>
            <person name="Jia H.M."/>
            <person name="Jia H.J."/>
            <person name="Cai Q.L."/>
            <person name="Wang Y."/>
            <person name="Zhao H.B."/>
            <person name="Yang W.F."/>
            <person name="Wang G.Y."/>
            <person name="Li Y.H."/>
            <person name="Zhan D.L."/>
            <person name="Shen Y.T."/>
            <person name="Niu Q.F."/>
            <person name="Chang L."/>
            <person name="Qiu J."/>
            <person name="Zhao L."/>
            <person name="Xie H.B."/>
            <person name="Fu W.Y."/>
            <person name="Jin J."/>
            <person name="Li X.W."/>
            <person name="Jiao Y."/>
            <person name="Zhou C.C."/>
            <person name="Tu T."/>
            <person name="Chai C.Y."/>
            <person name="Gao J.L."/>
            <person name="Fan L.J."/>
            <person name="van de Weg E."/>
            <person name="Wang J.Y."/>
            <person name="Gao Z.S."/>
        </authorList>
    </citation>
    <scope>NUCLEOTIDE SEQUENCE [LARGE SCALE GENOMIC DNA]</scope>
    <source>
        <tissue evidence="2">Leaves</tissue>
    </source>
</reference>
<dbReference type="AlphaFoldDB" id="A0A6A1W3P4"/>
<organism evidence="2 3">
    <name type="scientific">Morella rubra</name>
    <name type="common">Chinese bayberry</name>
    <dbReference type="NCBI Taxonomy" id="262757"/>
    <lineage>
        <taxon>Eukaryota</taxon>
        <taxon>Viridiplantae</taxon>
        <taxon>Streptophyta</taxon>
        <taxon>Embryophyta</taxon>
        <taxon>Tracheophyta</taxon>
        <taxon>Spermatophyta</taxon>
        <taxon>Magnoliopsida</taxon>
        <taxon>eudicotyledons</taxon>
        <taxon>Gunneridae</taxon>
        <taxon>Pentapetalae</taxon>
        <taxon>rosids</taxon>
        <taxon>fabids</taxon>
        <taxon>Fagales</taxon>
        <taxon>Myricaceae</taxon>
        <taxon>Morella</taxon>
    </lineage>
</organism>
<gene>
    <name evidence="2" type="ORF">CJ030_MR3G009474</name>
</gene>
<sequence>MTQSVAAHIVRYSGLRGSNGGLKLRTQVKEGRTAKRTTRVAYSAGNIFSSPKRCHAYRERKRMKLCQTRGILKAVALKADLLPRQPPWAQTRLLDPTLDPPTNFFPLVRHCIEPEIRIKKGHHGAKVGVWSYGLQTQTQRLDTVPIVQNISAPPTPHSSAIENYPFANKSGHEKKTLSSGGIAFMLGGGTLVATCVELVIMIRNRSCAQILRGNYVIL</sequence>
<evidence type="ECO:0000313" key="3">
    <source>
        <dbReference type="Proteomes" id="UP000516437"/>
    </source>
</evidence>
<accession>A0A6A1W3P4</accession>
<protein>
    <submittedName>
        <fullName evidence="2">Uncharacterized protein</fullName>
    </submittedName>
</protein>
<feature type="transmembrane region" description="Helical" evidence="1">
    <location>
        <begin position="182"/>
        <end position="202"/>
    </location>
</feature>
<keyword evidence="1" id="KW-0472">Membrane</keyword>
<evidence type="ECO:0000256" key="1">
    <source>
        <dbReference type="SAM" id="Phobius"/>
    </source>
</evidence>
<dbReference type="Proteomes" id="UP000516437">
    <property type="component" value="Chromosome 3"/>
</dbReference>
<keyword evidence="1" id="KW-1133">Transmembrane helix</keyword>
<comment type="caution">
    <text evidence="2">The sequence shown here is derived from an EMBL/GenBank/DDBJ whole genome shotgun (WGS) entry which is preliminary data.</text>
</comment>
<evidence type="ECO:0000313" key="2">
    <source>
        <dbReference type="EMBL" id="KAB1219832.1"/>
    </source>
</evidence>
<name>A0A6A1W3P4_9ROSI</name>
<proteinExistence type="predicted"/>
<dbReference type="EMBL" id="RXIC02000021">
    <property type="protein sequence ID" value="KAB1219832.1"/>
    <property type="molecule type" value="Genomic_DNA"/>
</dbReference>